<dbReference type="GeneID" id="24137868"/>
<accession>A0A067BUW1</accession>
<feature type="region of interest" description="Disordered" evidence="1">
    <location>
        <begin position="36"/>
        <end position="80"/>
    </location>
</feature>
<protein>
    <submittedName>
        <fullName evidence="2">Uncharacterized protein</fullName>
    </submittedName>
</protein>
<dbReference type="RefSeq" id="XP_012210877.1">
    <property type="nucleotide sequence ID" value="XM_012355487.1"/>
</dbReference>
<keyword evidence="3" id="KW-1185">Reference proteome</keyword>
<evidence type="ECO:0000313" key="2">
    <source>
        <dbReference type="EMBL" id="KDO18412.1"/>
    </source>
</evidence>
<dbReference type="Proteomes" id="UP000030745">
    <property type="component" value="Unassembled WGS sequence"/>
</dbReference>
<proteinExistence type="predicted"/>
<dbReference type="VEuPathDB" id="FungiDB:SPRG_16225"/>
<feature type="compositionally biased region" description="Low complexity" evidence="1">
    <location>
        <begin position="38"/>
        <end position="47"/>
    </location>
</feature>
<evidence type="ECO:0000256" key="1">
    <source>
        <dbReference type="SAM" id="MobiDB-lite"/>
    </source>
</evidence>
<dbReference type="KEGG" id="spar:SPRG_16225"/>
<name>A0A067BUW1_SAPPC</name>
<gene>
    <name evidence="2" type="ORF">SPRG_16225</name>
</gene>
<evidence type="ECO:0000313" key="3">
    <source>
        <dbReference type="Proteomes" id="UP000030745"/>
    </source>
</evidence>
<reference evidence="2 3" key="1">
    <citation type="journal article" date="2013" name="PLoS Genet.">
        <title>Distinctive expansion of potential virulence genes in the genome of the oomycete fish pathogen Saprolegnia parasitica.</title>
        <authorList>
            <person name="Jiang R.H."/>
            <person name="de Bruijn I."/>
            <person name="Haas B.J."/>
            <person name="Belmonte R."/>
            <person name="Lobach L."/>
            <person name="Christie J."/>
            <person name="van den Ackerveken G."/>
            <person name="Bottin A."/>
            <person name="Bulone V."/>
            <person name="Diaz-Moreno S.M."/>
            <person name="Dumas B."/>
            <person name="Fan L."/>
            <person name="Gaulin E."/>
            <person name="Govers F."/>
            <person name="Grenville-Briggs L.J."/>
            <person name="Horner N.R."/>
            <person name="Levin J.Z."/>
            <person name="Mammella M."/>
            <person name="Meijer H.J."/>
            <person name="Morris P."/>
            <person name="Nusbaum C."/>
            <person name="Oome S."/>
            <person name="Phillips A.J."/>
            <person name="van Rooyen D."/>
            <person name="Rzeszutek E."/>
            <person name="Saraiva M."/>
            <person name="Secombes C.J."/>
            <person name="Seidl M.F."/>
            <person name="Snel B."/>
            <person name="Stassen J.H."/>
            <person name="Sykes S."/>
            <person name="Tripathy S."/>
            <person name="van den Berg H."/>
            <person name="Vega-Arreguin J.C."/>
            <person name="Wawra S."/>
            <person name="Young S.K."/>
            <person name="Zeng Q."/>
            <person name="Dieguez-Uribeondo J."/>
            <person name="Russ C."/>
            <person name="Tyler B.M."/>
            <person name="van West P."/>
        </authorList>
    </citation>
    <scope>NUCLEOTIDE SEQUENCE [LARGE SCALE GENOMIC DNA]</scope>
    <source>
        <strain evidence="2 3">CBS 223.65</strain>
    </source>
</reference>
<feature type="compositionally biased region" description="Polar residues" evidence="1">
    <location>
        <begin position="48"/>
        <end position="65"/>
    </location>
</feature>
<dbReference type="EMBL" id="KK583439">
    <property type="protein sequence ID" value="KDO18412.1"/>
    <property type="molecule type" value="Genomic_DNA"/>
</dbReference>
<organism evidence="2 3">
    <name type="scientific">Saprolegnia parasitica (strain CBS 223.65)</name>
    <dbReference type="NCBI Taxonomy" id="695850"/>
    <lineage>
        <taxon>Eukaryota</taxon>
        <taxon>Sar</taxon>
        <taxon>Stramenopiles</taxon>
        <taxon>Oomycota</taxon>
        <taxon>Saprolegniomycetes</taxon>
        <taxon>Saprolegniales</taxon>
        <taxon>Saprolegniaceae</taxon>
        <taxon>Saprolegnia</taxon>
    </lineage>
</organism>
<sequence>MIAIHVGLSIFGHSHASFHEVALKYLGGASTVLAPCQTPTTTTTAPTRSSSRFQPTMSLLSGHTTLTRRRRSPRAPARDDDNIDAARHCAAREELSPASIDLHVARRFVLEQLSVHVRHVDFSVDDARLFLGLARAVD</sequence>
<dbReference type="AlphaFoldDB" id="A0A067BUW1"/>